<keyword evidence="1" id="KW-1133">Transmembrane helix</keyword>
<name>A0A371JXV1_9GAMM</name>
<feature type="transmembrane region" description="Helical" evidence="1">
    <location>
        <begin position="100"/>
        <end position="121"/>
    </location>
</feature>
<keyword evidence="3" id="KW-1185">Reference proteome</keyword>
<evidence type="ECO:0000313" key="3">
    <source>
        <dbReference type="Proteomes" id="UP000264492"/>
    </source>
</evidence>
<evidence type="ECO:0000256" key="1">
    <source>
        <dbReference type="SAM" id="Phobius"/>
    </source>
</evidence>
<evidence type="ECO:0008006" key="4">
    <source>
        <dbReference type="Google" id="ProtNLM"/>
    </source>
</evidence>
<gene>
    <name evidence="2" type="ORF">DX914_15950</name>
</gene>
<sequence>MVLIIGGLWRFARTLRRRIAETRQASEQGRALARELASRATNPERRADIHAYLTLRAIEFEGDRTRSAVFMGVASILTIGMTLVTTLLLRSSQVSWTNPWALALIATVVFLYLSIGMLLFYSRELHQLQDGWQQGAMDAIGAKIDKHLSD</sequence>
<feature type="transmembrane region" description="Helical" evidence="1">
    <location>
        <begin position="68"/>
        <end position="88"/>
    </location>
</feature>
<organism evidence="2 3">
    <name type="scientific">Lysobacter silvisoli</name>
    <dbReference type="NCBI Taxonomy" id="2293254"/>
    <lineage>
        <taxon>Bacteria</taxon>
        <taxon>Pseudomonadati</taxon>
        <taxon>Pseudomonadota</taxon>
        <taxon>Gammaproteobacteria</taxon>
        <taxon>Lysobacterales</taxon>
        <taxon>Lysobacteraceae</taxon>
        <taxon>Lysobacter</taxon>
    </lineage>
</organism>
<comment type="caution">
    <text evidence="2">The sequence shown here is derived from an EMBL/GenBank/DDBJ whole genome shotgun (WGS) entry which is preliminary data.</text>
</comment>
<protein>
    <recommendedName>
        <fullName evidence="4">DUF2721 domain-containing protein</fullName>
    </recommendedName>
</protein>
<evidence type="ECO:0000313" key="2">
    <source>
        <dbReference type="EMBL" id="RDZ26486.1"/>
    </source>
</evidence>
<reference evidence="2 3" key="1">
    <citation type="submission" date="2018-08" db="EMBL/GenBank/DDBJ databases">
        <title>Lysobacter sp. zong2l5, whole genome shotgun sequence.</title>
        <authorList>
            <person name="Zhang X."/>
            <person name="Feng G."/>
            <person name="Zhu H."/>
        </authorList>
    </citation>
    <scope>NUCLEOTIDE SEQUENCE [LARGE SCALE GENOMIC DNA]</scope>
    <source>
        <strain evidence="3">zong2l5</strain>
    </source>
</reference>
<keyword evidence="1" id="KW-0812">Transmembrane</keyword>
<dbReference type="Proteomes" id="UP000264492">
    <property type="component" value="Unassembled WGS sequence"/>
</dbReference>
<dbReference type="AlphaFoldDB" id="A0A371JXV1"/>
<keyword evidence="1" id="KW-0472">Membrane</keyword>
<accession>A0A371JXV1</accession>
<proteinExistence type="predicted"/>
<dbReference type="EMBL" id="QTSU01000003">
    <property type="protein sequence ID" value="RDZ26486.1"/>
    <property type="molecule type" value="Genomic_DNA"/>
</dbReference>